<dbReference type="Proteomes" id="UP000321230">
    <property type="component" value="Unassembled WGS sequence"/>
</dbReference>
<comment type="subunit">
    <text evidence="4 8">The glycine cleavage system is composed of four proteins: P, T, L and H.</text>
</comment>
<name>A0A511B1V4_9PROT</name>
<reference evidence="12 13" key="1">
    <citation type="submission" date="2019-07" db="EMBL/GenBank/DDBJ databases">
        <title>Whole genome shotgun sequence of Gluconobacter wancherniae NBRC 103581.</title>
        <authorList>
            <person name="Hosoyama A."/>
            <person name="Uohara A."/>
            <person name="Ohji S."/>
            <person name="Ichikawa N."/>
        </authorList>
    </citation>
    <scope>NUCLEOTIDE SEQUENCE [LARGE SCALE GENOMIC DNA]</scope>
    <source>
        <strain evidence="12 13">NBRC 103581</strain>
    </source>
</reference>
<dbReference type="GO" id="GO:0016594">
    <property type="term" value="F:glycine binding"/>
    <property type="evidence" value="ECO:0007669"/>
    <property type="project" value="TreeGrafter"/>
</dbReference>
<evidence type="ECO:0000256" key="9">
    <source>
        <dbReference type="PIRSR" id="PIRSR603437-50"/>
    </source>
</evidence>
<evidence type="ECO:0000259" key="11">
    <source>
        <dbReference type="Pfam" id="PF21478"/>
    </source>
</evidence>
<dbReference type="SUPFAM" id="SSF53383">
    <property type="entry name" value="PLP-dependent transferases"/>
    <property type="match status" value="2"/>
</dbReference>
<feature type="modified residue" description="N6-(pyridoxal phosphate)lysine" evidence="8 9">
    <location>
        <position position="703"/>
    </location>
</feature>
<dbReference type="InterPro" id="IPR015421">
    <property type="entry name" value="PyrdxlP-dep_Trfase_major"/>
</dbReference>
<dbReference type="GO" id="GO:0004375">
    <property type="term" value="F:glycine dehydrogenase (decarboxylating) activity"/>
    <property type="evidence" value="ECO:0007669"/>
    <property type="project" value="UniProtKB-EC"/>
</dbReference>
<protein>
    <recommendedName>
        <fullName evidence="8">Glycine dehydrogenase (decarboxylating)</fullName>
        <ecNumber evidence="8">1.4.4.2</ecNumber>
    </recommendedName>
    <alternativeName>
        <fullName evidence="8">Glycine cleavage system P-protein</fullName>
    </alternativeName>
    <alternativeName>
        <fullName evidence="8">Glycine decarboxylase</fullName>
    </alternativeName>
    <alternativeName>
        <fullName evidence="8">Glycine dehydrogenase (aminomethyl-transferring)</fullName>
    </alternativeName>
</protein>
<dbReference type="RefSeq" id="WP_146797958.1">
    <property type="nucleotide sequence ID" value="NZ_BARC01000002.1"/>
</dbReference>
<evidence type="ECO:0000256" key="2">
    <source>
        <dbReference type="ARBA" id="ARBA00003788"/>
    </source>
</evidence>
<comment type="cofactor">
    <cofactor evidence="1 8 9">
        <name>pyridoxal 5'-phosphate</name>
        <dbReference type="ChEBI" id="CHEBI:597326"/>
    </cofactor>
</comment>
<dbReference type="PANTHER" id="PTHR11773">
    <property type="entry name" value="GLYCINE DEHYDROGENASE, DECARBOXYLATING"/>
    <property type="match status" value="1"/>
</dbReference>
<dbReference type="EC" id="1.4.4.2" evidence="8"/>
<dbReference type="InterPro" id="IPR015422">
    <property type="entry name" value="PyrdxlP-dep_Trfase_small"/>
</dbReference>
<dbReference type="EMBL" id="BJUZ01000003">
    <property type="protein sequence ID" value="GEK94436.1"/>
    <property type="molecule type" value="Genomic_DNA"/>
</dbReference>
<proteinExistence type="inferred from homology"/>
<comment type="caution">
    <text evidence="12">The sequence shown here is derived from an EMBL/GenBank/DDBJ whole genome shotgun (WGS) entry which is preliminary data.</text>
</comment>
<evidence type="ECO:0000256" key="6">
    <source>
        <dbReference type="ARBA" id="ARBA00023002"/>
    </source>
</evidence>
<dbReference type="Gene3D" id="3.40.640.10">
    <property type="entry name" value="Type I PLP-dependent aspartate aminotransferase-like (Major domain)"/>
    <property type="match status" value="2"/>
</dbReference>
<keyword evidence="5 8" id="KW-0663">Pyridoxal phosphate</keyword>
<evidence type="ECO:0000256" key="1">
    <source>
        <dbReference type="ARBA" id="ARBA00001933"/>
    </source>
</evidence>
<evidence type="ECO:0000256" key="8">
    <source>
        <dbReference type="HAMAP-Rule" id="MF_00711"/>
    </source>
</evidence>
<evidence type="ECO:0000256" key="4">
    <source>
        <dbReference type="ARBA" id="ARBA00011690"/>
    </source>
</evidence>
<dbReference type="AlphaFoldDB" id="A0A511B1V4"/>
<evidence type="ECO:0000256" key="5">
    <source>
        <dbReference type="ARBA" id="ARBA00022898"/>
    </source>
</evidence>
<evidence type="ECO:0000259" key="10">
    <source>
        <dbReference type="Pfam" id="PF02347"/>
    </source>
</evidence>
<dbReference type="NCBIfam" id="NF003346">
    <property type="entry name" value="PRK04366.1"/>
    <property type="match status" value="1"/>
</dbReference>
<sequence>MTTLWPDQTEAFSSRHIGPRSSEIGEMLRVVGASSIDDLIDRTVPSAILDRSNHGVGAALTEQEALARLREIASRNVVMTSMIGQGYYDTVLPPVIQRNILENPAWYTAYTPYQPEISQGRLEALLNFQTLVADLTGLDIANASLLDEGTACAEAMGLAKRVCKAKSDRFFVDADTHPQTIAVIRTRAEPLGWEIVVGNPETDLDASTVFGALLSYPGSSGALRNPRAIIEALHANGAIASVTCDPLALVMLESPGALGADIAIGSMQRFGVPMGGGGPHAGFMATRDAYKRNMPGRLVGVSRDSAGNPAYRLALQTREQHIRREKATSNICTAQVLLAVIASMYAVYHGPEGLRAIAGRTHRMASILADGLRALAVKVETTAFFDTITVDAGASAALVLQRARDVGINLRDAGEGRIGISCDETTSPDTIRALWRAFCPDETRLAKVEQDLSVASHIPAELKRSADLLTHAVFQAHRSETDLLRYMRALSDKDLALDRTMIPLGSCTMKLNATAEMIPITWPEFARIHPFAPAEQTQGYAELFAYLESTLCAVSGYDAISLQPNSGAQGEFAGLLAIRGYHRARGDDARDVCLIPASAHGTNPASAQMAGMKVVVVACDTNGNVDVEDLKAKIAQHDGRVSAIMITYPSTHGVFEERIVEICELVHAAGGQVYLDGANLNAQVGLARPGLYGADVSHFNLHKTFCIPHGGGGPGMGPIGVGSHLAPYLPGNNGVAISAAPYGSASILPISAAYIMMMGDDGLRQATEMAILNANYIAARLGEHYPVLYRGANGFTAHECIIDLRPLKDQVGVTVDDIAKRLIDHGFHAPTVSFPVAGTFMIEPTESEGKVELDRFCDAMIAIRGEIAKVEAGEVAMDASPLHFAPHTTADLAGAWDRPYSREEGCFPGGVSTTKYWSPVGRLDNAWGDRNLVCSCPDISSYIED</sequence>
<dbReference type="PANTHER" id="PTHR11773:SF1">
    <property type="entry name" value="GLYCINE DEHYDROGENASE (DECARBOXYLATING), MITOCHONDRIAL"/>
    <property type="match status" value="1"/>
</dbReference>
<dbReference type="InterPro" id="IPR020581">
    <property type="entry name" value="GDC_P"/>
</dbReference>
<dbReference type="InterPro" id="IPR015424">
    <property type="entry name" value="PyrdxlP-dep_Trfase"/>
</dbReference>
<evidence type="ECO:0000256" key="3">
    <source>
        <dbReference type="ARBA" id="ARBA00010756"/>
    </source>
</evidence>
<organism evidence="12 13">
    <name type="scientific">Gluconobacter wancherniae NBRC 103581</name>
    <dbReference type="NCBI Taxonomy" id="656744"/>
    <lineage>
        <taxon>Bacteria</taxon>
        <taxon>Pseudomonadati</taxon>
        <taxon>Pseudomonadota</taxon>
        <taxon>Alphaproteobacteria</taxon>
        <taxon>Acetobacterales</taxon>
        <taxon>Acetobacteraceae</taxon>
        <taxon>Gluconobacter</taxon>
    </lineage>
</organism>
<accession>A0A511B1V4</accession>
<feature type="domain" description="Glycine cleavage system P-protein N-terminal" evidence="10">
    <location>
        <begin position="15"/>
        <end position="438"/>
    </location>
</feature>
<dbReference type="OrthoDB" id="9801272at2"/>
<keyword evidence="6 8" id="KW-0560">Oxidoreductase</keyword>
<evidence type="ECO:0000313" key="12">
    <source>
        <dbReference type="EMBL" id="GEK94436.1"/>
    </source>
</evidence>
<comment type="similarity">
    <text evidence="3 8">Belongs to the GcvP family.</text>
</comment>
<comment type="function">
    <text evidence="2 8">The glycine cleavage system catalyzes the degradation of glycine. The P protein binds the alpha-amino group of glycine through its pyridoxal phosphate cofactor; CO(2) is released and the remaining methylamine moiety is then transferred to the lipoamide cofactor of the H protein.</text>
</comment>
<dbReference type="NCBIfam" id="TIGR00461">
    <property type="entry name" value="gcvP"/>
    <property type="match status" value="1"/>
</dbReference>
<feature type="domain" description="Glycine cleavage system P-protein N-terminal" evidence="10">
    <location>
        <begin position="455"/>
        <end position="731"/>
    </location>
</feature>
<dbReference type="InterPro" id="IPR049315">
    <property type="entry name" value="GDC-P_N"/>
</dbReference>
<dbReference type="GO" id="GO:0005960">
    <property type="term" value="C:glycine cleavage complex"/>
    <property type="evidence" value="ECO:0007669"/>
    <property type="project" value="TreeGrafter"/>
</dbReference>
<dbReference type="Pfam" id="PF21478">
    <property type="entry name" value="GcvP2_C"/>
    <property type="match status" value="1"/>
</dbReference>
<dbReference type="HAMAP" id="MF_00711">
    <property type="entry name" value="GcvP"/>
    <property type="match status" value="1"/>
</dbReference>
<dbReference type="FunFam" id="3.90.1150.10:FF:000007">
    <property type="entry name" value="Glycine dehydrogenase (decarboxylating), mitochondrial"/>
    <property type="match status" value="1"/>
</dbReference>
<dbReference type="Gene3D" id="3.90.1150.10">
    <property type="entry name" value="Aspartate Aminotransferase, domain 1"/>
    <property type="match status" value="2"/>
</dbReference>
<dbReference type="InterPro" id="IPR003437">
    <property type="entry name" value="GcvP"/>
</dbReference>
<dbReference type="GO" id="GO:0030170">
    <property type="term" value="F:pyridoxal phosphate binding"/>
    <property type="evidence" value="ECO:0007669"/>
    <property type="project" value="TreeGrafter"/>
</dbReference>
<feature type="domain" description="Glycine dehydrogenase C-terminal" evidence="11">
    <location>
        <begin position="766"/>
        <end position="887"/>
    </location>
</feature>
<dbReference type="FunFam" id="3.40.640.10:FF:000007">
    <property type="entry name" value="glycine dehydrogenase (Decarboxylating), mitochondrial"/>
    <property type="match status" value="1"/>
</dbReference>
<dbReference type="GO" id="GO:0005829">
    <property type="term" value="C:cytosol"/>
    <property type="evidence" value="ECO:0007669"/>
    <property type="project" value="TreeGrafter"/>
</dbReference>
<dbReference type="CDD" id="cd00613">
    <property type="entry name" value="GDC-P"/>
    <property type="match status" value="2"/>
</dbReference>
<dbReference type="Pfam" id="PF02347">
    <property type="entry name" value="GDC-P"/>
    <property type="match status" value="2"/>
</dbReference>
<evidence type="ECO:0000256" key="7">
    <source>
        <dbReference type="ARBA" id="ARBA00049026"/>
    </source>
</evidence>
<gene>
    <name evidence="8 12" type="primary">gcvP</name>
    <name evidence="12" type="ORF">GWA01_22060</name>
</gene>
<evidence type="ECO:0000313" key="13">
    <source>
        <dbReference type="Proteomes" id="UP000321230"/>
    </source>
</evidence>
<dbReference type="InterPro" id="IPR049316">
    <property type="entry name" value="GDC-P_C"/>
</dbReference>
<dbReference type="FunFam" id="3.40.640.10:FF:000005">
    <property type="entry name" value="Glycine dehydrogenase (decarboxylating), mitochondrial"/>
    <property type="match status" value="1"/>
</dbReference>
<keyword evidence="13" id="KW-1185">Reference proteome</keyword>
<dbReference type="GO" id="GO:0019464">
    <property type="term" value="P:glycine decarboxylation via glycine cleavage system"/>
    <property type="evidence" value="ECO:0007669"/>
    <property type="project" value="UniProtKB-UniRule"/>
</dbReference>
<comment type="catalytic activity">
    <reaction evidence="7 8">
        <text>N(6)-[(R)-lipoyl]-L-lysyl-[glycine-cleavage complex H protein] + glycine + H(+) = N(6)-[(R)-S(8)-aminomethyldihydrolipoyl]-L-lysyl-[glycine-cleavage complex H protein] + CO2</text>
        <dbReference type="Rhea" id="RHEA:24304"/>
        <dbReference type="Rhea" id="RHEA-COMP:10494"/>
        <dbReference type="Rhea" id="RHEA-COMP:10495"/>
        <dbReference type="ChEBI" id="CHEBI:15378"/>
        <dbReference type="ChEBI" id="CHEBI:16526"/>
        <dbReference type="ChEBI" id="CHEBI:57305"/>
        <dbReference type="ChEBI" id="CHEBI:83099"/>
        <dbReference type="ChEBI" id="CHEBI:83143"/>
        <dbReference type="EC" id="1.4.4.2"/>
    </reaction>
</comment>